<gene>
    <name evidence="2" type="ORF">CYXG_00152</name>
</gene>
<name>M1U9L8_9CAUD</name>
<reference evidence="2 3" key="1">
    <citation type="submission" date="2010-03" db="EMBL/GenBank/DDBJ databases">
        <title>The Genome Sequence of Cyanophage S-SSM4.</title>
        <authorList>
            <consortium name="The Broad Institute Genome Sequencing Platform"/>
            <person name="Henn M.R."/>
            <person name="Sullivan M.S."/>
            <person name="Osburne M.S."/>
            <person name="Levin J."/>
            <person name="Malboeuf C."/>
            <person name="Casali M."/>
            <person name="Russ C."/>
            <person name="Lennon N."/>
            <person name="Erlich R."/>
            <person name="Young S.K."/>
            <person name="Koehrsen M."/>
            <person name="Yandava C."/>
            <person name="Zeng Q."/>
            <person name="Alvarado L."/>
            <person name="Anderson S."/>
            <person name="Berlin A."/>
            <person name="Borenstein D."/>
            <person name="Chen Z."/>
            <person name="Engels R."/>
            <person name="Freedman E."/>
            <person name="Gellesch M."/>
            <person name="Goldberg J."/>
            <person name="Green L."/>
            <person name="Griggs A."/>
            <person name="Gujja S."/>
            <person name="Heiman D."/>
            <person name="Hepburn T."/>
            <person name="Howarth C."/>
            <person name="Jen D."/>
            <person name="Larson L."/>
            <person name="Lewis B."/>
            <person name="Mehta T."/>
            <person name="Park D."/>
            <person name="Pearson M."/>
            <person name="Roberts A."/>
            <person name="Ryan E."/>
            <person name="Saif S."/>
            <person name="Shea T."/>
            <person name="Shenoy N."/>
            <person name="Sisk P."/>
            <person name="Stolte C."/>
            <person name="Sykes S."/>
            <person name="Walk T."/>
            <person name="White J."/>
            <person name="Yu Q."/>
            <person name="Coleman M.L."/>
            <person name="Huang K.H."/>
            <person name="Weigele P.R."/>
            <person name="DeFrancesco A.S."/>
            <person name="Kern S.E."/>
            <person name="Thompson L.R."/>
            <person name="Fu R."/>
            <person name="Hombeck B."/>
            <person name="Chisholm S.W."/>
            <person name="Haas B."/>
            <person name="Nusbaum C."/>
            <person name="Galagan J."/>
            <person name="Birren B."/>
        </authorList>
    </citation>
    <scope>NUCLEOTIDE SEQUENCE [LARGE SCALE GENOMIC DNA]</scope>
    <source>
        <strain evidence="2 3">S-SSM4</strain>
    </source>
</reference>
<keyword evidence="3" id="KW-1185">Reference proteome</keyword>
<dbReference type="KEGG" id="vg:15013574"/>
<dbReference type="Proteomes" id="UP000203282">
    <property type="component" value="Segment"/>
</dbReference>
<accession>M1U9L8</accession>
<feature type="compositionally biased region" description="Polar residues" evidence="1">
    <location>
        <begin position="1"/>
        <end position="11"/>
    </location>
</feature>
<dbReference type="GeneID" id="15013574"/>
<sequence length="288" mass="31952">MNVNESPTMSVGTGGFSGSSAATGPTAGFDPVLDFRKKAFNKIKDQPYVKKYREERKKKTVKESTTCPRDSQVPSRLFQYKVRIPEVGETIIYANSPAELRQKMRLLINPRYRGEVEIERVFPGQAAKFYMDKRMKAMKNIPEEADPKAAQMQKQMKQKEVQQKIAMEKKKIALKKQEMQKSLQTKVAGMKRAAAGGVGPKSATESFSASGNLGKIKQCADEKCTGAIKFLNGEEFEVTPDVASKVMKAYGSLSQKQNQAKFSNACGESQDSFNRVLTFSNPSDGTES</sequence>
<evidence type="ECO:0000313" key="2">
    <source>
        <dbReference type="EMBL" id="AGG54216.1"/>
    </source>
</evidence>
<dbReference type="OrthoDB" id="18606at10239"/>
<protein>
    <submittedName>
        <fullName evidence="2">Uncharacterized protein</fullName>
    </submittedName>
</protein>
<feature type="region of interest" description="Disordered" evidence="1">
    <location>
        <begin position="1"/>
        <end position="30"/>
    </location>
</feature>
<feature type="compositionally biased region" description="Low complexity" evidence="1">
    <location>
        <begin position="18"/>
        <end position="29"/>
    </location>
</feature>
<organism evidence="2 3">
    <name type="scientific">Synechococcus phage S-SSM4</name>
    <dbReference type="NCBI Taxonomy" id="536466"/>
    <lineage>
        <taxon>Viruses</taxon>
        <taxon>Duplodnaviria</taxon>
        <taxon>Heunggongvirae</taxon>
        <taxon>Uroviricota</taxon>
        <taxon>Caudoviricetes</taxon>
        <taxon>Pantevenvirales</taxon>
        <taxon>Kyanoviridae</taxon>
        <taxon>Greenvirus</taxon>
        <taxon>Greenvirus ssm4</taxon>
    </lineage>
</organism>
<evidence type="ECO:0000256" key="1">
    <source>
        <dbReference type="SAM" id="MobiDB-lite"/>
    </source>
</evidence>
<dbReference type="EMBL" id="HQ316583">
    <property type="protein sequence ID" value="AGG54216.1"/>
    <property type="molecule type" value="Genomic_DNA"/>
</dbReference>
<evidence type="ECO:0000313" key="3">
    <source>
        <dbReference type="Proteomes" id="UP000203282"/>
    </source>
</evidence>
<proteinExistence type="predicted"/>
<dbReference type="RefSeq" id="YP_007677341.1">
    <property type="nucleotide sequence ID" value="NC_020875.1"/>
</dbReference>